<sequence length="168" mass="18985">MQLTCFLNLEGVVHPVATEYRTSPPLPHTSRPFLWADALREVSERLDIHYVLRTSVLLHVPMPSLVELAPAWLRARLVGTTAHCLRYVRFGEAPRRVASRRAVIRRYVDEHRLKHWVALDDNADGWLAADPELPRLVLCDAKLGVSDSAAITELHRALQWSQEAAAGK</sequence>
<dbReference type="EMBL" id="JBIGIA010000012">
    <property type="protein sequence ID" value="MFG6458388.1"/>
    <property type="molecule type" value="Genomic_DNA"/>
</dbReference>
<dbReference type="Pfam" id="PF18143">
    <property type="entry name" value="HAD_SAK_2"/>
    <property type="match status" value="1"/>
</dbReference>
<evidence type="ECO:0000313" key="2">
    <source>
        <dbReference type="Proteomes" id="UP001606305"/>
    </source>
</evidence>
<protein>
    <submittedName>
        <fullName evidence="1">HAD domain-containing protein</fullName>
    </submittedName>
</protein>
<dbReference type="Proteomes" id="UP001606305">
    <property type="component" value="Unassembled WGS sequence"/>
</dbReference>
<reference evidence="1 2" key="1">
    <citation type="submission" date="2024-09" db="EMBL/GenBank/DDBJ databases">
        <title>Novel species of the genus Pelomonas and Roseateles isolated from streams.</title>
        <authorList>
            <person name="Lu H."/>
        </authorList>
    </citation>
    <scope>NUCLEOTIDE SEQUENCE [LARGE SCALE GENOMIC DNA]</scope>
    <source>
        <strain evidence="1 2">BYS96W</strain>
    </source>
</reference>
<proteinExistence type="predicted"/>
<name>A0ABW7G8W5_9BURK</name>
<organism evidence="1 2">
    <name type="scientific">Pelomonas nitida</name>
    <dbReference type="NCBI Taxonomy" id="3299027"/>
    <lineage>
        <taxon>Bacteria</taxon>
        <taxon>Pseudomonadati</taxon>
        <taxon>Pseudomonadota</taxon>
        <taxon>Betaproteobacteria</taxon>
        <taxon>Burkholderiales</taxon>
        <taxon>Sphaerotilaceae</taxon>
        <taxon>Roseateles</taxon>
    </lineage>
</organism>
<evidence type="ECO:0000313" key="1">
    <source>
        <dbReference type="EMBL" id="MFG6458388.1"/>
    </source>
</evidence>
<accession>A0ABW7G8W5</accession>
<comment type="caution">
    <text evidence="1">The sequence shown here is derived from an EMBL/GenBank/DDBJ whole genome shotgun (WGS) entry which is preliminary data.</text>
</comment>
<dbReference type="RefSeq" id="WP_394489441.1">
    <property type="nucleotide sequence ID" value="NZ_JBIGIA010000012.1"/>
</dbReference>
<keyword evidence="2" id="KW-1185">Reference proteome</keyword>
<gene>
    <name evidence="1" type="ORF">ACG00X_16230</name>
</gene>